<accession>A0ACA9QI93</accession>
<feature type="non-terminal residue" evidence="1">
    <location>
        <position position="111"/>
    </location>
</feature>
<keyword evidence="2" id="KW-1185">Reference proteome</keyword>
<reference evidence="1" key="1">
    <citation type="submission" date="2021-06" db="EMBL/GenBank/DDBJ databases">
        <authorList>
            <person name="Kallberg Y."/>
            <person name="Tangrot J."/>
            <person name="Rosling A."/>
        </authorList>
    </citation>
    <scope>NUCLEOTIDE SEQUENCE</scope>
    <source>
        <strain evidence="1">28 12/20/2015</strain>
    </source>
</reference>
<protein>
    <submittedName>
        <fullName evidence="1">3981_t:CDS:1</fullName>
    </submittedName>
</protein>
<proteinExistence type="predicted"/>
<name>A0ACA9QI93_9GLOM</name>
<dbReference type="Proteomes" id="UP000789366">
    <property type="component" value="Unassembled WGS sequence"/>
</dbReference>
<sequence>IKNMSNKDLVRKRNELLVKDLIRIDRIRREGITYEEVIMNPEKYAPSTWFQAPKDIQIIEETGESSNTMNDVIEEINDNRNDGMIDDIVEFLIESGDEEEDVYNENYIIDD</sequence>
<dbReference type="EMBL" id="CAJVPW010040486">
    <property type="protein sequence ID" value="CAG8746344.1"/>
    <property type="molecule type" value="Genomic_DNA"/>
</dbReference>
<evidence type="ECO:0000313" key="1">
    <source>
        <dbReference type="EMBL" id="CAG8746344.1"/>
    </source>
</evidence>
<gene>
    <name evidence="1" type="ORF">SPELUC_LOCUS14160</name>
</gene>
<comment type="caution">
    <text evidence="1">The sequence shown here is derived from an EMBL/GenBank/DDBJ whole genome shotgun (WGS) entry which is preliminary data.</text>
</comment>
<feature type="non-terminal residue" evidence="1">
    <location>
        <position position="1"/>
    </location>
</feature>
<organism evidence="1 2">
    <name type="scientific">Cetraspora pellucida</name>
    <dbReference type="NCBI Taxonomy" id="1433469"/>
    <lineage>
        <taxon>Eukaryota</taxon>
        <taxon>Fungi</taxon>
        <taxon>Fungi incertae sedis</taxon>
        <taxon>Mucoromycota</taxon>
        <taxon>Glomeromycotina</taxon>
        <taxon>Glomeromycetes</taxon>
        <taxon>Diversisporales</taxon>
        <taxon>Gigasporaceae</taxon>
        <taxon>Cetraspora</taxon>
    </lineage>
</organism>
<evidence type="ECO:0000313" key="2">
    <source>
        <dbReference type="Proteomes" id="UP000789366"/>
    </source>
</evidence>